<organism evidence="1">
    <name type="scientific">viral metagenome</name>
    <dbReference type="NCBI Taxonomy" id="1070528"/>
    <lineage>
        <taxon>unclassified sequences</taxon>
        <taxon>metagenomes</taxon>
        <taxon>organismal metagenomes</taxon>
    </lineage>
</organism>
<reference evidence="1" key="1">
    <citation type="journal article" date="2020" name="Nature">
        <title>Giant virus diversity and host interactions through global metagenomics.</title>
        <authorList>
            <person name="Schulz F."/>
            <person name="Roux S."/>
            <person name="Paez-Espino D."/>
            <person name="Jungbluth S."/>
            <person name="Walsh D.A."/>
            <person name="Denef V.J."/>
            <person name="McMahon K.D."/>
            <person name="Konstantinidis K.T."/>
            <person name="Eloe-Fadrosh E.A."/>
            <person name="Kyrpides N.C."/>
            <person name="Woyke T."/>
        </authorList>
    </citation>
    <scope>NUCLEOTIDE SEQUENCE</scope>
    <source>
        <strain evidence="1">GVMAG-S-1017745-26</strain>
    </source>
</reference>
<sequence>MNYLLIIYLVIGIIYLLQSQSTLERYANNCQANFHCNSKLIAESINRIRKKYLNLENNLKQIKLI</sequence>
<accession>A0A6C0M033</accession>
<evidence type="ECO:0000313" key="1">
    <source>
        <dbReference type="EMBL" id="QHU35361.1"/>
    </source>
</evidence>
<proteinExistence type="predicted"/>
<dbReference type="AlphaFoldDB" id="A0A6C0M033"/>
<dbReference type="EMBL" id="MN740588">
    <property type="protein sequence ID" value="QHU35361.1"/>
    <property type="molecule type" value="Genomic_DNA"/>
</dbReference>
<name>A0A6C0M033_9ZZZZ</name>
<protein>
    <submittedName>
        <fullName evidence="1">Uncharacterized protein</fullName>
    </submittedName>
</protein>